<dbReference type="EMBL" id="ACEC01000115">
    <property type="protein sequence ID" value="EEG29174.1"/>
    <property type="molecule type" value="Genomic_DNA"/>
</dbReference>
<sequence length="109" mass="12372">MNLFDVPGQELPDELCDVLLQGEGMRIERIVSTGQASPEGFWYDQEEAEWVTLLQGEAEIGFERGVKTLKAGEYILLPAHCRHRINWTSREPACIWLCVFYQTGGIDKA</sequence>
<dbReference type="HOGENOM" id="CLU_147397_0_1_9"/>
<evidence type="ECO:0000259" key="1">
    <source>
        <dbReference type="Pfam" id="PF07883"/>
    </source>
</evidence>
<comment type="caution">
    <text evidence="2">The sequence shown here is derived from an EMBL/GenBank/DDBJ whole genome shotgun (WGS) entry which is preliminary data.</text>
</comment>
<reference evidence="2 3" key="2">
    <citation type="submission" date="2009-02" db="EMBL/GenBank/DDBJ databases">
        <title>Draft genome sequence of Clostridium methylpentosum (DSM 5476).</title>
        <authorList>
            <person name="Sudarsanam P."/>
            <person name="Ley R."/>
            <person name="Guruge J."/>
            <person name="Turnbaugh P.J."/>
            <person name="Mahowald M."/>
            <person name="Liep D."/>
            <person name="Gordon J."/>
        </authorList>
    </citation>
    <scope>NUCLEOTIDE SEQUENCE [LARGE SCALE GENOMIC DNA]</scope>
    <source>
        <strain evidence="2 3">DSM 5476</strain>
    </source>
</reference>
<dbReference type="Pfam" id="PF07883">
    <property type="entry name" value="Cupin_2"/>
    <property type="match status" value="1"/>
</dbReference>
<dbReference type="CDD" id="cd06981">
    <property type="entry name" value="cupin_reut_a1446"/>
    <property type="match status" value="1"/>
</dbReference>
<dbReference type="InterPro" id="IPR011051">
    <property type="entry name" value="RmlC_Cupin_sf"/>
</dbReference>
<name>C0EH87_9FIRM</name>
<feature type="domain" description="Cupin type-2" evidence="1">
    <location>
        <begin position="44"/>
        <end position="100"/>
    </location>
</feature>
<gene>
    <name evidence="2" type="ORF">CLOSTMETH_03287</name>
</gene>
<proteinExistence type="predicted"/>
<accession>C0EH87</accession>
<evidence type="ECO:0000313" key="2">
    <source>
        <dbReference type="EMBL" id="EEG29174.1"/>
    </source>
</evidence>
<dbReference type="eggNOG" id="COG0662">
    <property type="taxonomic scope" value="Bacteria"/>
</dbReference>
<dbReference type="AlphaFoldDB" id="C0EH87"/>
<organism evidence="2 3">
    <name type="scientific">[Clostridium] methylpentosum DSM 5476</name>
    <dbReference type="NCBI Taxonomy" id="537013"/>
    <lineage>
        <taxon>Bacteria</taxon>
        <taxon>Bacillati</taxon>
        <taxon>Bacillota</taxon>
        <taxon>Clostridia</taxon>
        <taxon>Eubacteriales</taxon>
        <taxon>Oscillospiraceae</taxon>
        <taxon>Oscillospiraceae incertae sedis</taxon>
    </lineage>
</organism>
<dbReference type="Proteomes" id="UP000003340">
    <property type="component" value="Unassembled WGS sequence"/>
</dbReference>
<dbReference type="STRING" id="537013.CLOSTMETH_03287"/>
<dbReference type="Gene3D" id="2.60.120.10">
    <property type="entry name" value="Jelly Rolls"/>
    <property type="match status" value="1"/>
</dbReference>
<reference evidence="2 3" key="1">
    <citation type="submission" date="2009-01" db="EMBL/GenBank/DDBJ databases">
        <authorList>
            <person name="Fulton L."/>
            <person name="Clifton S."/>
            <person name="Fulton B."/>
            <person name="Xu J."/>
            <person name="Minx P."/>
            <person name="Pepin K.H."/>
            <person name="Johnson M."/>
            <person name="Bhonagiri V."/>
            <person name="Nash W.E."/>
            <person name="Mardis E.R."/>
            <person name="Wilson R.K."/>
        </authorList>
    </citation>
    <scope>NUCLEOTIDE SEQUENCE [LARGE SCALE GENOMIC DNA]</scope>
    <source>
        <strain evidence="2 3">DSM 5476</strain>
    </source>
</reference>
<dbReference type="InterPro" id="IPR014710">
    <property type="entry name" value="RmlC-like_jellyroll"/>
</dbReference>
<dbReference type="InterPro" id="IPR013096">
    <property type="entry name" value="Cupin_2"/>
</dbReference>
<keyword evidence="3" id="KW-1185">Reference proteome</keyword>
<dbReference type="SUPFAM" id="SSF51182">
    <property type="entry name" value="RmlC-like cupins"/>
    <property type="match status" value="1"/>
</dbReference>
<evidence type="ECO:0000313" key="3">
    <source>
        <dbReference type="Proteomes" id="UP000003340"/>
    </source>
</evidence>
<protein>
    <submittedName>
        <fullName evidence="2">Cupin domain protein</fullName>
    </submittedName>
</protein>